<evidence type="ECO:0000256" key="5">
    <source>
        <dbReference type="ARBA" id="ARBA00022839"/>
    </source>
</evidence>
<evidence type="ECO:0000256" key="8">
    <source>
        <dbReference type="SAM" id="MobiDB-lite"/>
    </source>
</evidence>
<sequence length="742" mass="82605">MNDGNLPTKKEIRDFIDESGGTAGKREVARAFGIKGQDRIWLKRVLKEVAAERGAETEEKGRPPGRLPPVMVLDVTAIGEDDDVLCRPAKWESEAECPRIVLDPDTVRGPAPKPGDQFLARLSRHRYGYEARAIRRLQITPRRILGVLQMVGAEGRVRPADRKLRDEMIVRAGDLKGARSGDLVEIEALPGRALGPRHAKVVDVLGSFDNPRAISLMSIQTHGIPKDFTAEALGEAAEALPVTELHGREDLRDVPLVTIDPSDARDHDDAVWAADDDDPENEGGFRIIVAIADVAHYVRSGSALDKAAQERGVSCYFPDRVAPMLPETLSADLCSLMPGEVRPVLAAEIVIDAKGRKLRHRFRRALMRSAANIAYEDVQAAIDGAPRPEVEPLLDNVLKPLFAAYRLLAKERDRRQPLHIELPERKAEIGEDGYIAAIRPRERLEAHKVIEEMMILANVCAAETLEKRKKICVYRVHEPPDPERLKSLKEFLETLEIDFTIGEVMRPKQFNKVLDRASGTDEEAMVNEAVLRAQTQAYYSTDNMGHFGLSLKRYAHFTSPIRRYADLLVHRALIDAMRAGNDGLRDMDKAAVEKLAEQTSEFERRAMLAERDAMDRFTAIYLKDQIGGMFAGRVSGVTRAGLFVSLAETGASGIVPMRTLGDDYYDFDEQARMLVGRRTGRLWRLGDPVTVKLQDAVPVTGGLVLEIVASEKKDARAKARPGPKRPAGGRPPREKHRGRRRR</sequence>
<dbReference type="GO" id="GO:0003723">
    <property type="term" value="F:RNA binding"/>
    <property type="evidence" value="ECO:0007669"/>
    <property type="project" value="UniProtKB-UniRule"/>
</dbReference>
<organism evidence="10 11">
    <name type="scientific">Minwuia thermotolerans</name>
    <dbReference type="NCBI Taxonomy" id="2056226"/>
    <lineage>
        <taxon>Bacteria</taxon>
        <taxon>Pseudomonadati</taxon>
        <taxon>Pseudomonadota</taxon>
        <taxon>Alphaproteobacteria</taxon>
        <taxon>Minwuiales</taxon>
        <taxon>Minwuiaceae</taxon>
        <taxon>Minwuia</taxon>
    </lineage>
</organism>
<comment type="subcellular location">
    <subcellularLocation>
        <location evidence="7">Cytoplasm</location>
    </subcellularLocation>
</comment>
<dbReference type="SUPFAM" id="SSF50249">
    <property type="entry name" value="Nucleic acid-binding proteins"/>
    <property type="match status" value="2"/>
</dbReference>
<keyword evidence="5 7" id="KW-0269">Exonuclease</keyword>
<feature type="domain" description="S1 motif" evidence="9">
    <location>
        <begin position="627"/>
        <end position="708"/>
    </location>
</feature>
<comment type="similarity">
    <text evidence="7">Belongs to the RNR ribonuclease family. RNase R subfamily.</text>
</comment>
<dbReference type="InterPro" id="IPR004476">
    <property type="entry name" value="RNase_II/RNase_R"/>
</dbReference>
<dbReference type="Pfam" id="PF00773">
    <property type="entry name" value="RNB"/>
    <property type="match status" value="1"/>
</dbReference>
<dbReference type="InterPro" id="IPR012340">
    <property type="entry name" value="NA-bd_OB-fold"/>
</dbReference>
<dbReference type="InterPro" id="IPR003029">
    <property type="entry name" value="S1_domain"/>
</dbReference>
<dbReference type="PROSITE" id="PS50126">
    <property type="entry name" value="S1"/>
    <property type="match status" value="1"/>
</dbReference>
<dbReference type="OrthoDB" id="9764149at2"/>
<comment type="caution">
    <text evidence="10">The sequence shown here is derived from an EMBL/GenBank/DDBJ whole genome shotgun (WGS) entry which is preliminary data.</text>
</comment>
<dbReference type="InterPro" id="IPR001900">
    <property type="entry name" value="RNase_II/R"/>
</dbReference>
<dbReference type="SMART" id="SM00316">
    <property type="entry name" value="S1"/>
    <property type="match status" value="1"/>
</dbReference>
<protein>
    <recommendedName>
        <fullName evidence="7">Ribonuclease R</fullName>
        <shortName evidence="7">RNase R</shortName>
        <ecNumber evidence="7">3.1.13.1</ecNumber>
    </recommendedName>
</protein>
<keyword evidence="4 7" id="KW-0378">Hydrolase</keyword>
<evidence type="ECO:0000256" key="2">
    <source>
        <dbReference type="ARBA" id="ARBA00022490"/>
    </source>
</evidence>
<keyword evidence="11" id="KW-1185">Reference proteome</keyword>
<evidence type="ECO:0000256" key="3">
    <source>
        <dbReference type="ARBA" id="ARBA00022722"/>
    </source>
</evidence>
<feature type="compositionally biased region" description="Basic residues" evidence="8">
    <location>
        <begin position="733"/>
        <end position="742"/>
    </location>
</feature>
<evidence type="ECO:0000256" key="4">
    <source>
        <dbReference type="ARBA" id="ARBA00022801"/>
    </source>
</evidence>
<dbReference type="PANTHER" id="PTHR23355">
    <property type="entry name" value="RIBONUCLEASE"/>
    <property type="match status" value="1"/>
</dbReference>
<evidence type="ECO:0000256" key="6">
    <source>
        <dbReference type="ARBA" id="ARBA00022884"/>
    </source>
</evidence>
<evidence type="ECO:0000313" key="10">
    <source>
        <dbReference type="EMBL" id="PJK31440.1"/>
    </source>
</evidence>
<dbReference type="CDD" id="cd04471">
    <property type="entry name" value="S1_RNase_R"/>
    <property type="match status" value="1"/>
</dbReference>
<dbReference type="AlphaFoldDB" id="A0A2M9G6V9"/>
<evidence type="ECO:0000259" key="9">
    <source>
        <dbReference type="PROSITE" id="PS50126"/>
    </source>
</evidence>
<dbReference type="GO" id="GO:0008859">
    <property type="term" value="F:exoribonuclease II activity"/>
    <property type="evidence" value="ECO:0007669"/>
    <property type="project" value="UniProtKB-UniRule"/>
</dbReference>
<dbReference type="InterPro" id="IPR040476">
    <property type="entry name" value="CSD2"/>
</dbReference>
<dbReference type="HAMAP" id="MF_01895">
    <property type="entry name" value="RNase_R"/>
    <property type="match status" value="1"/>
</dbReference>
<keyword evidence="3 7" id="KW-0540">Nuclease</keyword>
<dbReference type="GO" id="GO:0005829">
    <property type="term" value="C:cytosol"/>
    <property type="evidence" value="ECO:0007669"/>
    <property type="project" value="TreeGrafter"/>
</dbReference>
<comment type="catalytic activity">
    <reaction evidence="1 7">
        <text>Exonucleolytic cleavage in the 3'- to 5'-direction to yield nucleoside 5'-phosphates.</text>
        <dbReference type="EC" id="3.1.13.1"/>
    </reaction>
</comment>
<accession>A0A2M9G6V9</accession>
<gene>
    <name evidence="7 10" type="primary">rnr</name>
    <name evidence="10" type="ORF">CVT23_01850</name>
</gene>
<dbReference type="PANTHER" id="PTHR23355:SF9">
    <property type="entry name" value="DIS3-LIKE EXONUCLEASE 2"/>
    <property type="match status" value="1"/>
</dbReference>
<dbReference type="GO" id="GO:0006402">
    <property type="term" value="P:mRNA catabolic process"/>
    <property type="evidence" value="ECO:0007669"/>
    <property type="project" value="TreeGrafter"/>
</dbReference>
<evidence type="ECO:0000256" key="7">
    <source>
        <dbReference type="HAMAP-Rule" id="MF_01895"/>
    </source>
</evidence>
<dbReference type="InterPro" id="IPR050180">
    <property type="entry name" value="RNR_Ribonuclease"/>
</dbReference>
<dbReference type="Pfam" id="PF17876">
    <property type="entry name" value="CSD2"/>
    <property type="match status" value="1"/>
</dbReference>
<dbReference type="PROSITE" id="PS01175">
    <property type="entry name" value="RIBONUCLEASE_II"/>
    <property type="match status" value="1"/>
</dbReference>
<dbReference type="InterPro" id="IPR022966">
    <property type="entry name" value="RNase_II/R_CS"/>
</dbReference>
<feature type="region of interest" description="Disordered" evidence="8">
    <location>
        <begin position="712"/>
        <end position="742"/>
    </location>
</feature>
<dbReference type="InterPro" id="IPR011805">
    <property type="entry name" value="RNase_R"/>
</dbReference>
<dbReference type="SMART" id="SM00955">
    <property type="entry name" value="RNB"/>
    <property type="match status" value="1"/>
</dbReference>
<name>A0A2M9G6V9_9PROT</name>
<reference evidence="10 11" key="1">
    <citation type="submission" date="2017-11" db="EMBL/GenBank/DDBJ databases">
        <title>Draft genome sequence of Rhizobiales bacterium SY3-13.</title>
        <authorList>
            <person name="Sun C."/>
        </authorList>
    </citation>
    <scope>NUCLEOTIDE SEQUENCE [LARGE SCALE GENOMIC DNA]</scope>
    <source>
        <strain evidence="10 11">SY3-13</strain>
    </source>
</reference>
<dbReference type="EMBL" id="PHIG01000005">
    <property type="protein sequence ID" value="PJK31440.1"/>
    <property type="molecule type" value="Genomic_DNA"/>
</dbReference>
<evidence type="ECO:0000256" key="1">
    <source>
        <dbReference type="ARBA" id="ARBA00001849"/>
    </source>
</evidence>
<keyword evidence="2 7" id="KW-0963">Cytoplasm</keyword>
<dbReference type="NCBIfam" id="TIGR00358">
    <property type="entry name" value="3_prime_RNase"/>
    <property type="match status" value="1"/>
</dbReference>
<dbReference type="RefSeq" id="WP_109793866.1">
    <property type="nucleotide sequence ID" value="NZ_PHIG01000005.1"/>
</dbReference>
<comment type="function">
    <text evidence="7">3'-5' exoribonuclease that releases 5'-nucleoside monophosphates and is involved in maturation of structured RNAs.</text>
</comment>
<dbReference type="EC" id="3.1.13.1" evidence="7"/>
<dbReference type="NCBIfam" id="TIGR02063">
    <property type="entry name" value="RNase_R"/>
    <property type="match status" value="1"/>
</dbReference>
<dbReference type="Gene3D" id="2.40.50.140">
    <property type="entry name" value="Nucleic acid-binding proteins"/>
    <property type="match status" value="1"/>
</dbReference>
<proteinExistence type="inferred from homology"/>
<keyword evidence="6 7" id="KW-0694">RNA-binding</keyword>
<dbReference type="Proteomes" id="UP000229498">
    <property type="component" value="Unassembled WGS sequence"/>
</dbReference>
<evidence type="ECO:0000313" key="11">
    <source>
        <dbReference type="Proteomes" id="UP000229498"/>
    </source>
</evidence>